<dbReference type="Pfam" id="PF02838">
    <property type="entry name" value="Glyco_hydro_20b"/>
    <property type="match status" value="1"/>
</dbReference>
<dbReference type="InterPro" id="IPR015883">
    <property type="entry name" value="Glyco_hydro_20_cat"/>
</dbReference>
<dbReference type="PANTHER" id="PTHR43678">
    <property type="entry name" value="PUTATIVE (AFU_ORTHOLOGUE AFUA_2G00640)-RELATED"/>
    <property type="match status" value="1"/>
</dbReference>
<evidence type="ECO:0000259" key="5">
    <source>
        <dbReference type="Pfam" id="PF00728"/>
    </source>
</evidence>
<feature type="domain" description="Beta-hexosaminidase bacterial type N-terminal" evidence="6">
    <location>
        <begin position="9"/>
        <end position="116"/>
    </location>
</feature>
<feature type="compositionally biased region" description="Low complexity" evidence="4">
    <location>
        <begin position="494"/>
        <end position="504"/>
    </location>
</feature>
<comment type="similarity">
    <text evidence="1">Belongs to the glycosyl hydrolase 20 family.</text>
</comment>
<feature type="compositionally biased region" description="Basic and acidic residues" evidence="4">
    <location>
        <begin position="505"/>
        <end position="516"/>
    </location>
</feature>
<dbReference type="Gene3D" id="3.30.379.10">
    <property type="entry name" value="Chitobiase/beta-hexosaminidase domain 2-like"/>
    <property type="match status" value="1"/>
</dbReference>
<dbReference type="Gene3D" id="3.20.20.80">
    <property type="entry name" value="Glycosidases"/>
    <property type="match status" value="1"/>
</dbReference>
<feature type="region of interest" description="Disordered" evidence="4">
    <location>
        <begin position="494"/>
        <end position="516"/>
    </location>
</feature>
<reference evidence="7 8" key="1">
    <citation type="submission" date="2023-01" db="EMBL/GenBank/DDBJ databases">
        <title>Characterization of estradiol degrading bacteria Microbacterium sp. MZT7 and reveal degrading genes through genome analysis.</title>
        <authorList>
            <person name="Hao P."/>
            <person name="Gao Y."/>
        </authorList>
    </citation>
    <scope>NUCLEOTIDE SEQUENCE [LARGE SCALE GENOMIC DNA]</scope>
    <source>
        <strain evidence="7 8">MZT7</strain>
    </source>
</reference>
<dbReference type="InterPro" id="IPR017853">
    <property type="entry name" value="GH"/>
</dbReference>
<feature type="domain" description="Glycoside hydrolase family 20 catalytic" evidence="5">
    <location>
        <begin position="128"/>
        <end position="473"/>
    </location>
</feature>
<evidence type="ECO:0000256" key="4">
    <source>
        <dbReference type="SAM" id="MobiDB-lite"/>
    </source>
</evidence>
<sequence>MTAPLWHALPQPAAFTPSGGTWRPSGVRVVADDPRLGREAERLRADLRAQGMLEGSASLVRLRIDPALAAGAERGAEAYLVEVGDDVVVRGASPSGVFRGTRQLLHNLRARGGVPRGRAHGTPAVAERGLHLDAGRKHFGVEGVLALLHDAADVGINVLQWHFSENEGFRLESAAFPEIVSAEHVTRAEAARILAVAADLHVEIVPSLDMPGHLRQVLSAHPELRLPPGIDGYGPDVPPPAITGTDHALDIARPETWDFARRLIDDMLPVFPDARRWNLGGDEFVDFARIDDHPGLAAAARERFGPDATGFDLLTAFVNHIAAHLRSRGLEPRAWNDGMLRGAVVSLDPSVVLTWWTNWNAGMRPLADAVAAGHGIVNVNDALFYYVLGENAGYRYPTAARIWEADWHPGLFPDLPAAVGEERRQELAAPYPPLLRGVSFAIWSDRPDAQTVDEVTAGIRSPLRAMAERAWNGGSRLSLTEFIALDAAIGEARASSEEAAAGRGDQADTTRPSDRA</sequence>
<evidence type="ECO:0000256" key="2">
    <source>
        <dbReference type="ARBA" id="ARBA00022801"/>
    </source>
</evidence>
<dbReference type="InterPro" id="IPR025705">
    <property type="entry name" value="Beta_hexosaminidase_sua/sub"/>
</dbReference>
<evidence type="ECO:0000256" key="3">
    <source>
        <dbReference type="ARBA" id="ARBA00023295"/>
    </source>
</evidence>
<organism evidence="7 8">
    <name type="scientific">Microbacterium resistens</name>
    <dbReference type="NCBI Taxonomy" id="156977"/>
    <lineage>
        <taxon>Bacteria</taxon>
        <taxon>Bacillati</taxon>
        <taxon>Actinomycetota</taxon>
        <taxon>Actinomycetes</taxon>
        <taxon>Micrococcales</taxon>
        <taxon>Microbacteriaceae</taxon>
        <taxon>Microbacterium</taxon>
    </lineage>
</organism>
<dbReference type="Proteomes" id="UP001199642">
    <property type="component" value="Chromosome"/>
</dbReference>
<proteinExistence type="inferred from homology"/>
<dbReference type="InterPro" id="IPR029018">
    <property type="entry name" value="Hex-like_dom2"/>
</dbReference>
<accession>A0ABY3RPI7</accession>
<keyword evidence="2" id="KW-0378">Hydrolase</keyword>
<dbReference type="EMBL" id="CP082781">
    <property type="protein sequence ID" value="UGS25963.1"/>
    <property type="molecule type" value="Genomic_DNA"/>
</dbReference>
<evidence type="ECO:0000313" key="8">
    <source>
        <dbReference type="Proteomes" id="UP001199642"/>
    </source>
</evidence>
<dbReference type="InterPro" id="IPR052764">
    <property type="entry name" value="GH20_Enzymes"/>
</dbReference>
<dbReference type="SUPFAM" id="SSF55545">
    <property type="entry name" value="beta-N-acetylhexosaminidase-like domain"/>
    <property type="match status" value="1"/>
</dbReference>
<gene>
    <name evidence="7" type="ORF">K8F61_15135</name>
</gene>
<evidence type="ECO:0000313" key="7">
    <source>
        <dbReference type="EMBL" id="UGS25963.1"/>
    </source>
</evidence>
<evidence type="ECO:0000256" key="1">
    <source>
        <dbReference type="ARBA" id="ARBA00006285"/>
    </source>
</evidence>
<dbReference type="PRINTS" id="PR00738">
    <property type="entry name" value="GLHYDRLASE20"/>
</dbReference>
<keyword evidence="3" id="KW-0326">Glycosidase</keyword>
<dbReference type="PANTHER" id="PTHR43678:SF1">
    <property type="entry name" value="BETA-N-ACETYLHEXOSAMINIDASE"/>
    <property type="match status" value="1"/>
</dbReference>
<keyword evidence="8" id="KW-1185">Reference proteome</keyword>
<name>A0ABY3RPI7_9MICO</name>
<dbReference type="Pfam" id="PF00728">
    <property type="entry name" value="Glyco_hydro_20"/>
    <property type="match status" value="1"/>
</dbReference>
<dbReference type="RefSeq" id="WP_231819711.1">
    <property type="nucleotide sequence ID" value="NZ_CP082781.1"/>
</dbReference>
<evidence type="ECO:0000259" key="6">
    <source>
        <dbReference type="Pfam" id="PF02838"/>
    </source>
</evidence>
<protein>
    <submittedName>
        <fullName evidence="7">Family 20 glycosylhydrolase</fullName>
    </submittedName>
</protein>
<dbReference type="SUPFAM" id="SSF51445">
    <property type="entry name" value="(Trans)glycosidases"/>
    <property type="match status" value="1"/>
</dbReference>
<dbReference type="InterPro" id="IPR015882">
    <property type="entry name" value="HEX_bac_N"/>
</dbReference>